<dbReference type="PANTHER" id="PTHR10491">
    <property type="entry name" value="DTDP-4-DEHYDRORHAMNOSE REDUCTASE"/>
    <property type="match status" value="1"/>
</dbReference>
<comment type="caution">
    <text evidence="8">The sequence shown here is derived from an EMBL/GenBank/DDBJ whole genome shotgun (WGS) entry which is preliminary data.</text>
</comment>
<name>A0ABT5TJ62_9GAMM</name>
<gene>
    <name evidence="8" type="ORF">PQR79_05775</name>
</gene>
<evidence type="ECO:0000256" key="1">
    <source>
        <dbReference type="ARBA" id="ARBA00004781"/>
    </source>
</evidence>
<evidence type="ECO:0000256" key="5">
    <source>
        <dbReference type="ARBA" id="ARBA00048200"/>
    </source>
</evidence>
<evidence type="ECO:0000256" key="3">
    <source>
        <dbReference type="ARBA" id="ARBA00012929"/>
    </source>
</evidence>
<evidence type="ECO:0000256" key="4">
    <source>
        <dbReference type="ARBA" id="ARBA00017099"/>
    </source>
</evidence>
<dbReference type="InterPro" id="IPR036291">
    <property type="entry name" value="NAD(P)-bd_dom_sf"/>
</dbReference>
<dbReference type="Pfam" id="PF04321">
    <property type="entry name" value="RmlD_sub_bind"/>
    <property type="match status" value="1"/>
</dbReference>
<sequence length="286" mass="32385">MKTILLIGSNGLLGSSLSIKLKNNFNLITVTRKSRDSSYQTDMSSKVDSHDIFNTTNPDIIINLAALTDVDLCEKNISLAYRTNTKIVENIADYAIKKPKTFVIQISTDHLYNFNMSAEEDIRIINNYAMTKYCAEKCLNNVNSIILRTNFFGKSLSSSAQGLCNTMYQKAAKGEELHLFNDVYFSPISIDRLCDIILICIKKKIPGIYNIGSNNGMSKELFILYFLKSCGLPNIKYKSISVDDFKLSTDRPKDMRMNVSLFEKTYGLKLPTLKYEIESVANDFKK</sequence>
<evidence type="ECO:0000259" key="7">
    <source>
        <dbReference type="Pfam" id="PF04321"/>
    </source>
</evidence>
<dbReference type="PANTHER" id="PTHR10491:SF4">
    <property type="entry name" value="METHIONINE ADENOSYLTRANSFERASE 2 SUBUNIT BETA"/>
    <property type="match status" value="1"/>
</dbReference>
<dbReference type="SUPFAM" id="SSF51735">
    <property type="entry name" value="NAD(P)-binding Rossmann-fold domains"/>
    <property type="match status" value="1"/>
</dbReference>
<dbReference type="InterPro" id="IPR029903">
    <property type="entry name" value="RmlD-like-bd"/>
</dbReference>
<organism evidence="8 9">
    <name type="scientific">Shewanella metallivivens</name>
    <dbReference type="NCBI Taxonomy" id="2872342"/>
    <lineage>
        <taxon>Bacteria</taxon>
        <taxon>Pseudomonadati</taxon>
        <taxon>Pseudomonadota</taxon>
        <taxon>Gammaproteobacteria</taxon>
        <taxon>Alteromonadales</taxon>
        <taxon>Shewanellaceae</taxon>
        <taxon>Shewanella</taxon>
    </lineage>
</organism>
<dbReference type="InterPro" id="IPR005913">
    <property type="entry name" value="dTDP_dehydrorham_reduct"/>
</dbReference>
<comment type="function">
    <text evidence="6">Catalyzes the reduction of dTDP-6-deoxy-L-lyxo-4-hexulose to yield dTDP-L-rhamnose.</text>
</comment>
<evidence type="ECO:0000256" key="6">
    <source>
        <dbReference type="RuleBase" id="RU364082"/>
    </source>
</evidence>
<comment type="pathway">
    <text evidence="1 6">Carbohydrate biosynthesis; dTDP-L-rhamnose biosynthesis.</text>
</comment>
<dbReference type="EMBL" id="JAQQPZ010000003">
    <property type="protein sequence ID" value="MDD8058641.1"/>
    <property type="molecule type" value="Genomic_DNA"/>
</dbReference>
<keyword evidence="6" id="KW-0521">NADP</keyword>
<dbReference type="Gene3D" id="3.40.50.720">
    <property type="entry name" value="NAD(P)-binding Rossmann-like Domain"/>
    <property type="match status" value="1"/>
</dbReference>
<proteinExistence type="inferred from homology"/>
<comment type="cofactor">
    <cofactor evidence="6">
        <name>Mg(2+)</name>
        <dbReference type="ChEBI" id="CHEBI:18420"/>
    </cofactor>
    <text evidence="6">Binds 1 Mg(2+) ion per monomer.</text>
</comment>
<dbReference type="RefSeq" id="WP_238107104.1">
    <property type="nucleotide sequence ID" value="NZ_JAQQPZ010000003.1"/>
</dbReference>
<evidence type="ECO:0000256" key="2">
    <source>
        <dbReference type="ARBA" id="ARBA00010944"/>
    </source>
</evidence>
<reference evidence="8 9" key="1">
    <citation type="submission" date="2023-02" db="EMBL/GenBank/DDBJ databases">
        <title>Genome sequence of Shewanella metallivivens ER-Te-42B-Light, sp. nov., enriched from sulfide tube worms (Riftia pachyptila) isolated from Explorer Ridge in the Pacific Ocean.</title>
        <authorList>
            <person name="Maltman C."/>
            <person name="Kuzyk S.B."/>
            <person name="Kyndt J.A."/>
            <person name="Yurkov V."/>
        </authorList>
    </citation>
    <scope>NUCLEOTIDE SEQUENCE [LARGE SCALE GENOMIC DNA]</scope>
    <source>
        <strain evidence="8 9">ER-Te-42B-Light</strain>
    </source>
</reference>
<keyword evidence="9" id="KW-1185">Reference proteome</keyword>
<feature type="domain" description="RmlD-like substrate binding" evidence="7">
    <location>
        <begin position="3"/>
        <end position="284"/>
    </location>
</feature>
<evidence type="ECO:0000313" key="9">
    <source>
        <dbReference type="Proteomes" id="UP001213691"/>
    </source>
</evidence>
<evidence type="ECO:0000313" key="8">
    <source>
        <dbReference type="EMBL" id="MDD8058641.1"/>
    </source>
</evidence>
<dbReference type="Gene3D" id="3.90.25.10">
    <property type="entry name" value="UDP-galactose 4-epimerase, domain 1"/>
    <property type="match status" value="1"/>
</dbReference>
<protein>
    <recommendedName>
        <fullName evidence="4 6">dTDP-4-dehydrorhamnose reductase</fullName>
        <ecNumber evidence="3 6">1.1.1.133</ecNumber>
    </recommendedName>
</protein>
<dbReference type="EC" id="1.1.1.133" evidence="3 6"/>
<comment type="catalytic activity">
    <reaction evidence="5 6">
        <text>dTDP-beta-L-rhamnose + NADP(+) = dTDP-4-dehydro-beta-L-rhamnose + NADPH + H(+)</text>
        <dbReference type="Rhea" id="RHEA:21796"/>
        <dbReference type="ChEBI" id="CHEBI:15378"/>
        <dbReference type="ChEBI" id="CHEBI:57510"/>
        <dbReference type="ChEBI" id="CHEBI:57783"/>
        <dbReference type="ChEBI" id="CHEBI:58349"/>
        <dbReference type="ChEBI" id="CHEBI:62830"/>
        <dbReference type="EC" id="1.1.1.133"/>
    </reaction>
</comment>
<accession>A0ABT5TJ62</accession>
<dbReference type="Proteomes" id="UP001213691">
    <property type="component" value="Unassembled WGS sequence"/>
</dbReference>
<keyword evidence="6" id="KW-0560">Oxidoreductase</keyword>
<comment type="similarity">
    <text evidence="2 6">Belongs to the dTDP-4-dehydrorhamnose reductase family.</text>
</comment>